<evidence type="ECO:0000313" key="2">
    <source>
        <dbReference type="EMBL" id="CAB4294300.1"/>
    </source>
</evidence>
<dbReference type="AlphaFoldDB" id="A0A6J5VYB6"/>
<proteinExistence type="predicted"/>
<organism evidence="2 3">
    <name type="scientific">Prunus armeniaca</name>
    <name type="common">Apricot</name>
    <name type="synonym">Armeniaca vulgaris</name>
    <dbReference type="NCBI Taxonomy" id="36596"/>
    <lineage>
        <taxon>Eukaryota</taxon>
        <taxon>Viridiplantae</taxon>
        <taxon>Streptophyta</taxon>
        <taxon>Embryophyta</taxon>
        <taxon>Tracheophyta</taxon>
        <taxon>Spermatophyta</taxon>
        <taxon>Magnoliopsida</taxon>
        <taxon>eudicotyledons</taxon>
        <taxon>Gunneridae</taxon>
        <taxon>Pentapetalae</taxon>
        <taxon>rosids</taxon>
        <taxon>fabids</taxon>
        <taxon>Rosales</taxon>
        <taxon>Rosaceae</taxon>
        <taxon>Amygdaloideae</taxon>
        <taxon>Amygdaleae</taxon>
        <taxon>Prunus</taxon>
    </lineage>
</organism>
<evidence type="ECO:0000256" key="1">
    <source>
        <dbReference type="SAM" id="MobiDB-lite"/>
    </source>
</evidence>
<accession>A0A6J5VYB6</accession>
<keyword evidence="3" id="KW-1185">Reference proteome</keyword>
<dbReference type="EMBL" id="CAEKKB010000001">
    <property type="protein sequence ID" value="CAB4294300.1"/>
    <property type="molecule type" value="Genomic_DNA"/>
</dbReference>
<reference evidence="3" key="1">
    <citation type="journal article" date="2020" name="Genome Biol.">
        <title>Gamete binning: chromosome-level and haplotype-resolved genome assembly enabled by high-throughput single-cell sequencing of gamete genomes.</title>
        <authorList>
            <person name="Campoy J.A."/>
            <person name="Sun H."/>
            <person name="Goel M."/>
            <person name="Jiao W.-B."/>
            <person name="Folz-Donahue K."/>
            <person name="Wang N."/>
            <person name="Rubio M."/>
            <person name="Liu C."/>
            <person name="Kukat C."/>
            <person name="Ruiz D."/>
            <person name="Huettel B."/>
            <person name="Schneeberger K."/>
        </authorList>
    </citation>
    <scope>NUCLEOTIDE SEQUENCE [LARGE SCALE GENOMIC DNA]</scope>
    <source>
        <strain evidence="3">cv. Rojo Pasion</strain>
    </source>
</reference>
<protein>
    <submittedName>
        <fullName evidence="2">Uncharacterized protein</fullName>
    </submittedName>
</protein>
<gene>
    <name evidence="2" type="ORF">ORAREDHAP_LOCUS4494</name>
</gene>
<dbReference type="OrthoDB" id="2402896at2759"/>
<dbReference type="Proteomes" id="UP000507245">
    <property type="component" value="Unassembled WGS sequence"/>
</dbReference>
<evidence type="ECO:0000313" key="3">
    <source>
        <dbReference type="Proteomes" id="UP000507245"/>
    </source>
</evidence>
<sequence length="118" mass="13904">MERMEESSRSHSNLEMSEENDEVEIGETGLENTMSPEETTQEPKVNMIFNTADEELDYYKKICKSSRFPNEEEIIEERRLWGVEICDFIMFLIRDPTKYCKQCPKAISKHKMQLQGSI</sequence>
<feature type="compositionally biased region" description="Acidic residues" evidence="1">
    <location>
        <begin position="16"/>
        <end position="25"/>
    </location>
</feature>
<name>A0A6J5VYB6_PRUAR</name>
<feature type="region of interest" description="Disordered" evidence="1">
    <location>
        <begin position="1"/>
        <end position="42"/>
    </location>
</feature>